<organism evidence="3">
    <name type="scientific">Caulobacter sp. (strain K31)</name>
    <dbReference type="NCBI Taxonomy" id="366602"/>
    <lineage>
        <taxon>Bacteria</taxon>
        <taxon>Pseudomonadati</taxon>
        <taxon>Pseudomonadota</taxon>
        <taxon>Alphaproteobacteria</taxon>
        <taxon>Caulobacterales</taxon>
        <taxon>Caulobacteraceae</taxon>
        <taxon>Caulobacter</taxon>
    </lineage>
</organism>
<accession>B0T1C0</accession>
<sequence>MTLAPAGRMTASPGPAEGRGRLNLPPLGFGAGGIGNLYAAMSDAAAREAIEAALATGLAYFDTAPHYGFGLSETRLGAALPPEAKVSTKVGRLLRPAPEVDPAAERHGFVGAAPFEPVFDYSYDGVMRSFEASLERLNRDHVEVLLAHDLGQATHGADDAARRRQFFDGGYRAMRALQDAGAVDAIGLGVNEWEICDAALDEADFDVFLLAGRYTLLEQTALDRFLPRCAARDVSIIVGGPFNSGVLVEGVRPGAHYNYGPAPAEVLDRVGRLEAVCLAHATPLAAAALQFPLAHPQVASVIPGLSSPDQVRQALAWAAHAVPDALWDDLRSEGLLHPDAPTPRAVKA</sequence>
<reference evidence="3" key="1">
    <citation type="submission" date="2008-01" db="EMBL/GenBank/DDBJ databases">
        <title>Complete sequence of chromosome of Caulobacter sp. K31.</title>
        <authorList>
            <consortium name="US DOE Joint Genome Institute"/>
            <person name="Copeland A."/>
            <person name="Lucas S."/>
            <person name="Lapidus A."/>
            <person name="Barry K."/>
            <person name="Glavina del Rio T."/>
            <person name="Dalin E."/>
            <person name="Tice H."/>
            <person name="Pitluck S."/>
            <person name="Bruce D."/>
            <person name="Goodwin L."/>
            <person name="Thompson L.S."/>
            <person name="Brettin T."/>
            <person name="Detter J.C."/>
            <person name="Han C."/>
            <person name="Schmutz J."/>
            <person name="Larimer F."/>
            <person name="Land M."/>
            <person name="Hauser L."/>
            <person name="Kyrpides N."/>
            <person name="Kim E."/>
            <person name="Stephens C."/>
            <person name="Richardson P."/>
        </authorList>
    </citation>
    <scope>NUCLEOTIDE SEQUENCE [LARGE SCALE GENOMIC DNA]</scope>
    <source>
        <strain evidence="3">K31</strain>
    </source>
</reference>
<dbReference type="eggNOG" id="COG0667">
    <property type="taxonomic scope" value="Bacteria"/>
</dbReference>
<dbReference type="EC" id="1.1.1.107" evidence="3"/>
<dbReference type="SUPFAM" id="SSF51430">
    <property type="entry name" value="NAD(P)-linked oxidoreductase"/>
    <property type="match status" value="1"/>
</dbReference>
<name>B0T1C0_CAUSK</name>
<dbReference type="InterPro" id="IPR036812">
    <property type="entry name" value="NAD(P)_OxRdtase_dom_sf"/>
</dbReference>
<dbReference type="InterPro" id="IPR023210">
    <property type="entry name" value="NADP_OxRdtase_dom"/>
</dbReference>
<dbReference type="STRING" id="366602.Caul_1547"/>
<dbReference type="InterPro" id="IPR020471">
    <property type="entry name" value="AKR"/>
</dbReference>
<evidence type="ECO:0000313" key="3">
    <source>
        <dbReference type="EMBL" id="ABZ70677.1"/>
    </source>
</evidence>
<protein>
    <submittedName>
        <fullName evidence="3">Pyridoxal 4-dehydrogenase</fullName>
        <ecNumber evidence="3">1.1.1.107</ecNumber>
    </submittedName>
</protein>
<gene>
    <name evidence="3" type="ordered locus">Caul_1547</name>
</gene>
<dbReference type="Pfam" id="PF00248">
    <property type="entry name" value="Aldo_ket_red"/>
    <property type="match status" value="1"/>
</dbReference>
<dbReference type="EMBL" id="CP000927">
    <property type="protein sequence ID" value="ABZ70677.1"/>
    <property type="molecule type" value="Genomic_DNA"/>
</dbReference>
<dbReference type="HOGENOM" id="CLU_023205_5_0_5"/>
<dbReference type="KEGG" id="cak:Caul_1547"/>
<evidence type="ECO:0000259" key="2">
    <source>
        <dbReference type="Pfam" id="PF00248"/>
    </source>
</evidence>
<feature type="domain" description="NADP-dependent oxidoreductase" evidence="2">
    <location>
        <begin position="26"/>
        <end position="328"/>
    </location>
</feature>
<keyword evidence="3" id="KW-0560">Oxidoreductase</keyword>
<dbReference type="AlphaFoldDB" id="B0T1C0"/>
<evidence type="ECO:0000256" key="1">
    <source>
        <dbReference type="SAM" id="MobiDB-lite"/>
    </source>
</evidence>
<proteinExistence type="predicted"/>
<dbReference type="PANTHER" id="PTHR42686:SF1">
    <property type="entry name" value="GH17980P-RELATED"/>
    <property type="match status" value="1"/>
</dbReference>
<dbReference type="GO" id="GO:0050235">
    <property type="term" value="F:pyridoxal 4-dehydrogenase activity"/>
    <property type="evidence" value="ECO:0007669"/>
    <property type="project" value="UniProtKB-EC"/>
</dbReference>
<dbReference type="GO" id="GO:0005829">
    <property type="term" value="C:cytosol"/>
    <property type="evidence" value="ECO:0007669"/>
    <property type="project" value="TreeGrafter"/>
</dbReference>
<feature type="region of interest" description="Disordered" evidence="1">
    <location>
        <begin position="1"/>
        <end position="20"/>
    </location>
</feature>
<dbReference type="Gene3D" id="3.20.20.100">
    <property type="entry name" value="NADP-dependent oxidoreductase domain"/>
    <property type="match status" value="1"/>
</dbReference>
<dbReference type="PANTHER" id="PTHR42686">
    <property type="entry name" value="GH17980P-RELATED"/>
    <property type="match status" value="1"/>
</dbReference>